<dbReference type="GO" id="GO:0046513">
    <property type="term" value="P:ceramide biosynthetic process"/>
    <property type="evidence" value="ECO:0007669"/>
    <property type="project" value="TreeGrafter"/>
</dbReference>
<evidence type="ECO:0000256" key="8">
    <source>
        <dbReference type="SAM" id="Phobius"/>
    </source>
</evidence>
<dbReference type="GO" id="GO:0016811">
    <property type="term" value="F:hydrolase activity, acting on carbon-nitrogen (but not peptide) bonds, in linear amides"/>
    <property type="evidence" value="ECO:0007669"/>
    <property type="project" value="InterPro"/>
</dbReference>
<keyword evidence="4" id="KW-0378">Hydrolase</keyword>
<keyword evidence="10" id="KW-1185">Reference proteome</keyword>
<keyword evidence="7" id="KW-0479">Metal-binding</keyword>
<gene>
    <name evidence="9" type="ORF">TD95_003362</name>
</gene>
<feature type="non-terminal residue" evidence="9">
    <location>
        <position position="1"/>
    </location>
</feature>
<feature type="transmembrane region" description="Helical" evidence="8">
    <location>
        <begin position="66"/>
        <end position="87"/>
    </location>
</feature>
<organism evidence="9 10">
    <name type="scientific">Thielaviopsis punctulata</name>
    <dbReference type="NCBI Taxonomy" id="72032"/>
    <lineage>
        <taxon>Eukaryota</taxon>
        <taxon>Fungi</taxon>
        <taxon>Dikarya</taxon>
        <taxon>Ascomycota</taxon>
        <taxon>Pezizomycotina</taxon>
        <taxon>Sordariomycetes</taxon>
        <taxon>Hypocreomycetidae</taxon>
        <taxon>Microascales</taxon>
        <taxon>Ceratocystidaceae</taxon>
        <taxon>Thielaviopsis</taxon>
    </lineage>
</organism>
<dbReference type="Pfam" id="PF05875">
    <property type="entry name" value="Ceramidase"/>
    <property type="match status" value="1"/>
</dbReference>
<feature type="binding site" evidence="7">
    <location>
        <position position="208"/>
    </location>
    <ligand>
        <name>Zn(2+)</name>
        <dbReference type="ChEBI" id="CHEBI:29105"/>
        <note>catalytic</note>
    </ligand>
</feature>
<dbReference type="PANTHER" id="PTHR46187">
    <property type="entry name" value="ALKALINE CERAMIDASE 3"/>
    <property type="match status" value="1"/>
</dbReference>
<dbReference type="InterPro" id="IPR008901">
    <property type="entry name" value="ACER"/>
</dbReference>
<proteinExistence type="inferred from homology"/>
<evidence type="ECO:0000256" key="3">
    <source>
        <dbReference type="ARBA" id="ARBA00022692"/>
    </source>
</evidence>
<feature type="transmembrane region" description="Helical" evidence="8">
    <location>
        <begin position="94"/>
        <end position="112"/>
    </location>
</feature>
<accession>A0A0F4ZJY4</accession>
<feature type="transmembrane region" description="Helical" evidence="8">
    <location>
        <begin position="118"/>
        <end position="141"/>
    </location>
</feature>
<keyword evidence="7" id="KW-0862">Zinc</keyword>
<keyword evidence="6 8" id="KW-0472">Membrane</keyword>
<evidence type="ECO:0008006" key="11">
    <source>
        <dbReference type="Google" id="ProtNLM"/>
    </source>
</evidence>
<feature type="transmembrane region" description="Helical" evidence="8">
    <location>
        <begin position="25"/>
        <end position="46"/>
    </location>
</feature>
<dbReference type="OrthoDB" id="187171at2759"/>
<dbReference type="EMBL" id="LAEV01000370">
    <property type="protein sequence ID" value="KKA30530.1"/>
    <property type="molecule type" value="Genomic_DNA"/>
</dbReference>
<comment type="cofactor">
    <cofactor evidence="7">
        <name>Zn(2+)</name>
        <dbReference type="ChEBI" id="CHEBI:29105"/>
    </cofactor>
</comment>
<reference evidence="9 10" key="1">
    <citation type="submission" date="2015-03" db="EMBL/GenBank/DDBJ databases">
        <authorList>
            <person name="Radwan O."/>
            <person name="Al-Naeli F.A."/>
            <person name="Rendon G.A."/>
            <person name="Fields C."/>
        </authorList>
    </citation>
    <scope>NUCLEOTIDE SEQUENCE [LARGE SCALE GENOMIC DNA]</scope>
    <source>
        <strain evidence="9">CR-DP1</strain>
    </source>
</reference>
<dbReference type="GO" id="GO:0046514">
    <property type="term" value="P:ceramide catabolic process"/>
    <property type="evidence" value="ECO:0007669"/>
    <property type="project" value="TreeGrafter"/>
</dbReference>
<name>A0A0F4ZJY4_9PEZI</name>
<comment type="similarity">
    <text evidence="2">Belongs to the alkaline ceramidase family.</text>
</comment>
<dbReference type="GO" id="GO:0005789">
    <property type="term" value="C:endoplasmic reticulum membrane"/>
    <property type="evidence" value="ECO:0007669"/>
    <property type="project" value="TreeGrafter"/>
</dbReference>
<evidence type="ECO:0000313" key="9">
    <source>
        <dbReference type="EMBL" id="KKA30530.1"/>
    </source>
</evidence>
<keyword evidence="5 8" id="KW-1133">Transmembrane helix</keyword>
<keyword evidence="3 8" id="KW-0812">Transmembrane</keyword>
<evidence type="ECO:0000256" key="4">
    <source>
        <dbReference type="ARBA" id="ARBA00022801"/>
    </source>
</evidence>
<sequence length="276" mass="31972">TISNAIFVYLGIYGLRSCMRNGHSAMYACSFVGYMIVGLTSILFHMTMKCKYPAILLTFCIDPFQLADELSMVYATSIMSFVTFAYGQDTGTRIVTFLVLLFFVVFVTAWYVVYKNPIFHQVAFGVLMAATVFRAAYATGWELRPALQARNPKDCERIMKELRNLVVYGVGVFVLGFAIWNLDNIHCENLRHARHIIQLPWGVVLEGHSWWHIFTGLAYCEIVWGIWLRRCLQAEENEYEVQWKYIMMVPIPSVEKKGMRRRESEEKLKLHSTKKE</sequence>
<dbReference type="PANTHER" id="PTHR46187:SF3">
    <property type="entry name" value="ALKALINE CERAMIDASE 3"/>
    <property type="match status" value="1"/>
</dbReference>
<evidence type="ECO:0000313" key="10">
    <source>
        <dbReference type="Proteomes" id="UP000033483"/>
    </source>
</evidence>
<protein>
    <recommendedName>
        <fullName evidence="11">Alkaline phytoceramidase</fullName>
    </recommendedName>
</protein>
<dbReference type="AlphaFoldDB" id="A0A0F4ZJY4"/>
<feature type="transmembrane region" description="Helical" evidence="8">
    <location>
        <begin position="162"/>
        <end position="182"/>
    </location>
</feature>
<feature type="transmembrane region" description="Helical" evidence="8">
    <location>
        <begin position="209"/>
        <end position="228"/>
    </location>
</feature>
<comment type="caution">
    <text evidence="9">The sequence shown here is derived from an EMBL/GenBank/DDBJ whole genome shotgun (WGS) entry which is preliminary data.</text>
</comment>
<dbReference type="Proteomes" id="UP000033483">
    <property type="component" value="Unassembled WGS sequence"/>
</dbReference>
<dbReference type="GO" id="GO:0046872">
    <property type="term" value="F:metal ion binding"/>
    <property type="evidence" value="ECO:0007669"/>
    <property type="project" value="UniProtKB-KW"/>
</dbReference>
<feature type="binding site" evidence="7">
    <location>
        <position position="212"/>
    </location>
    <ligand>
        <name>Zn(2+)</name>
        <dbReference type="ChEBI" id="CHEBI:29105"/>
        <note>catalytic</note>
    </ligand>
</feature>
<feature type="binding site" evidence="7">
    <location>
        <position position="45"/>
    </location>
    <ligand>
        <name>Zn(2+)</name>
        <dbReference type="ChEBI" id="CHEBI:29105"/>
        <note>catalytic</note>
    </ligand>
</feature>
<evidence type="ECO:0000256" key="7">
    <source>
        <dbReference type="PIRSR" id="PIRSR608901-2"/>
    </source>
</evidence>
<evidence type="ECO:0000256" key="2">
    <source>
        <dbReference type="ARBA" id="ARBA00009780"/>
    </source>
</evidence>
<evidence type="ECO:0000256" key="5">
    <source>
        <dbReference type="ARBA" id="ARBA00022989"/>
    </source>
</evidence>
<comment type="subcellular location">
    <subcellularLocation>
        <location evidence="1">Membrane</location>
        <topology evidence="1">Multi-pass membrane protein</topology>
    </subcellularLocation>
</comment>
<evidence type="ECO:0000256" key="1">
    <source>
        <dbReference type="ARBA" id="ARBA00004141"/>
    </source>
</evidence>
<evidence type="ECO:0000256" key="6">
    <source>
        <dbReference type="ARBA" id="ARBA00023136"/>
    </source>
</evidence>